<protein>
    <recommendedName>
        <fullName evidence="3">RNase H type-1 domain-containing protein</fullName>
    </recommendedName>
</protein>
<evidence type="ECO:0000313" key="2">
    <source>
        <dbReference type="Proteomes" id="UP000593573"/>
    </source>
</evidence>
<dbReference type="AlphaFoldDB" id="A0A7J8VAR2"/>
<dbReference type="Proteomes" id="UP000593573">
    <property type="component" value="Unassembled WGS sequence"/>
</dbReference>
<reference evidence="1 2" key="1">
    <citation type="journal article" date="2019" name="Genome Biol. Evol.">
        <title>Insights into the evolution of the New World diploid cottons (Gossypium, subgenus Houzingenia) based on genome sequencing.</title>
        <authorList>
            <person name="Grover C.E."/>
            <person name="Arick M.A. 2nd"/>
            <person name="Thrash A."/>
            <person name="Conover J.L."/>
            <person name="Sanders W.S."/>
            <person name="Peterson D.G."/>
            <person name="Frelichowski J.E."/>
            <person name="Scheffler J.A."/>
            <person name="Scheffler B.E."/>
            <person name="Wendel J.F."/>
        </authorList>
    </citation>
    <scope>NUCLEOTIDE SEQUENCE [LARGE SCALE GENOMIC DNA]</scope>
    <source>
        <strain evidence="1">57</strain>
        <tissue evidence="1">Leaf</tissue>
    </source>
</reference>
<evidence type="ECO:0008006" key="3">
    <source>
        <dbReference type="Google" id="ProtNLM"/>
    </source>
</evidence>
<organism evidence="1 2">
    <name type="scientific">Gossypium klotzschianum</name>
    <dbReference type="NCBI Taxonomy" id="34286"/>
    <lineage>
        <taxon>Eukaryota</taxon>
        <taxon>Viridiplantae</taxon>
        <taxon>Streptophyta</taxon>
        <taxon>Embryophyta</taxon>
        <taxon>Tracheophyta</taxon>
        <taxon>Spermatophyta</taxon>
        <taxon>Magnoliopsida</taxon>
        <taxon>eudicotyledons</taxon>
        <taxon>Gunneridae</taxon>
        <taxon>Pentapetalae</taxon>
        <taxon>rosids</taxon>
        <taxon>malvids</taxon>
        <taxon>Malvales</taxon>
        <taxon>Malvaceae</taxon>
        <taxon>Malvoideae</taxon>
        <taxon>Gossypium</taxon>
    </lineage>
</organism>
<dbReference type="EMBL" id="JABFAB010000009">
    <property type="protein sequence ID" value="MBA0659887.1"/>
    <property type="molecule type" value="Genomic_DNA"/>
</dbReference>
<accession>A0A7J8VAR2</accession>
<comment type="caution">
    <text evidence="1">The sequence shown here is derived from an EMBL/GenBank/DDBJ whole genome shotgun (WGS) entry which is preliminary data.</text>
</comment>
<evidence type="ECO:0000313" key="1">
    <source>
        <dbReference type="EMBL" id="MBA0659887.1"/>
    </source>
</evidence>
<name>A0A7J8VAR2_9ROSI</name>
<feature type="non-terminal residue" evidence="1">
    <location>
        <position position="1"/>
    </location>
</feature>
<sequence length="180" mass="20355">MHNEHASKGKGILDREEAVVNASLSDSDISNRKKLILGEAKKAWEVGKRLGFSIRGDDREVVDEIMMLEGLDWRKIIESREVGETERSYVQIKCGVQAYAYSIESSWKVWLARNDKMFVRASTTIDILLFHDKLRSLMWVKWMNFYVAGVVIEDEADCGGVLSDEKGVACASFFGLIEAT</sequence>
<proteinExistence type="predicted"/>
<keyword evidence="2" id="KW-1185">Reference proteome</keyword>
<gene>
    <name evidence="1" type="ORF">Goklo_011978</name>
</gene>
<dbReference type="OrthoDB" id="992019at2759"/>